<evidence type="ECO:0000256" key="1">
    <source>
        <dbReference type="ARBA" id="ARBA00004141"/>
    </source>
</evidence>
<feature type="transmembrane region" description="Helical" evidence="8">
    <location>
        <begin position="77"/>
        <end position="96"/>
    </location>
</feature>
<keyword evidence="5 8" id="KW-0812">Transmembrane</keyword>
<feature type="transmembrane region" description="Helical" evidence="8">
    <location>
        <begin position="116"/>
        <end position="135"/>
    </location>
</feature>
<feature type="transmembrane region" description="Helical" evidence="8">
    <location>
        <begin position="142"/>
        <end position="161"/>
    </location>
</feature>
<reference evidence="9 10" key="1">
    <citation type="submission" date="2022-08" db="EMBL/GenBank/DDBJ databases">
        <title>Paenibacillus endoradicis sp. nov., Paenibacillus radicibacter sp. nov and Paenibacillus pararadicis sp. nov., three cold-adapted plant growth-promoting bacteria isolated from root of Larix gmelinii in Great Khingan.</title>
        <authorList>
            <person name="Xue H."/>
        </authorList>
    </citation>
    <scope>NUCLEOTIDE SEQUENCE [LARGE SCALE GENOMIC DNA]</scope>
    <source>
        <strain evidence="9 10">N5-1-1-5</strain>
    </source>
</reference>
<dbReference type="EMBL" id="JANQBD010000011">
    <property type="protein sequence ID" value="MCR8632788.1"/>
    <property type="molecule type" value="Genomic_DNA"/>
</dbReference>
<comment type="caution">
    <text evidence="9">The sequence shown here is derived from an EMBL/GenBank/DDBJ whole genome shotgun (WGS) entry which is preliminary data.</text>
</comment>
<dbReference type="RefSeq" id="WP_258214464.1">
    <property type="nucleotide sequence ID" value="NZ_JANQBD010000011.1"/>
</dbReference>
<evidence type="ECO:0000256" key="3">
    <source>
        <dbReference type="ARBA" id="ARBA00022448"/>
    </source>
</evidence>
<comment type="subcellular location">
    <subcellularLocation>
        <location evidence="1">Membrane</location>
        <topology evidence="1">Multi-pass membrane protein</topology>
    </subcellularLocation>
</comment>
<feature type="transmembrane region" description="Helical" evidence="8">
    <location>
        <begin position="267"/>
        <end position="289"/>
    </location>
</feature>
<organism evidence="9 10">
    <name type="scientific">Paenibacillus radicis</name>
    <name type="common">ex Xue et al. 2023</name>
    <dbReference type="NCBI Taxonomy" id="2972489"/>
    <lineage>
        <taxon>Bacteria</taxon>
        <taxon>Bacillati</taxon>
        <taxon>Bacillota</taxon>
        <taxon>Bacilli</taxon>
        <taxon>Bacillales</taxon>
        <taxon>Paenibacillaceae</taxon>
        <taxon>Paenibacillus</taxon>
    </lineage>
</organism>
<feature type="transmembrane region" description="Helical" evidence="8">
    <location>
        <begin position="332"/>
        <end position="352"/>
    </location>
</feature>
<sequence length="361" mass="41183">MEQISTKQMSVLIIFFVIGDMLLFLPSNMAAITHQDAWISGLIGLVIGLLFAWLIFEFSQCFPGMNLVQIHKQVLGTWVGGAVSLFYMLVMFHDAATQVREIGDFVTTQMMTETPMRIICILMVIMLVVAIRSGLESIARTAEVLILVFAIMFIAIILLLIPEAKLDRLTPVLEHDIPTLVHGSLFFIAFPFTELFVMWMILPNVKANEHLRKDFILASVIGGIAIFAIVLLSLLVLGAYLTEHQMYSTYTLAKKIGIGHFLERVEAILAISWLLCTYFRMVIYGYGFIKGIAELLQIQNYRYLTIPFGTLTFSYALLIAPNVVYFDSMNPYWVTWDFTYFPVIPLIVYLIFKIRQRAMRR</sequence>
<keyword evidence="7 8" id="KW-0472">Membrane</keyword>
<evidence type="ECO:0000256" key="7">
    <source>
        <dbReference type="ARBA" id="ARBA00023136"/>
    </source>
</evidence>
<name>A0ABT1YKL3_9BACL</name>
<evidence type="ECO:0000256" key="6">
    <source>
        <dbReference type="ARBA" id="ARBA00022989"/>
    </source>
</evidence>
<feature type="transmembrane region" description="Helical" evidence="8">
    <location>
        <begin position="181"/>
        <end position="203"/>
    </location>
</feature>
<gene>
    <name evidence="9" type="ORF">NV381_16415</name>
</gene>
<dbReference type="Pfam" id="PF03845">
    <property type="entry name" value="Spore_permease"/>
    <property type="match status" value="1"/>
</dbReference>
<evidence type="ECO:0000256" key="2">
    <source>
        <dbReference type="ARBA" id="ARBA00007998"/>
    </source>
</evidence>
<evidence type="ECO:0000256" key="5">
    <source>
        <dbReference type="ARBA" id="ARBA00022692"/>
    </source>
</evidence>
<dbReference type="InterPro" id="IPR004761">
    <property type="entry name" value="Spore_GerAB"/>
</dbReference>
<comment type="similarity">
    <text evidence="2">Belongs to the amino acid-polyamine-organocation (APC) superfamily. Spore germination protein (SGP) (TC 2.A.3.9) family.</text>
</comment>
<dbReference type="Proteomes" id="UP001300012">
    <property type="component" value="Unassembled WGS sequence"/>
</dbReference>
<feature type="transmembrane region" description="Helical" evidence="8">
    <location>
        <begin position="12"/>
        <end position="31"/>
    </location>
</feature>
<evidence type="ECO:0000313" key="9">
    <source>
        <dbReference type="EMBL" id="MCR8632788.1"/>
    </source>
</evidence>
<keyword evidence="10" id="KW-1185">Reference proteome</keyword>
<evidence type="ECO:0000256" key="4">
    <source>
        <dbReference type="ARBA" id="ARBA00022544"/>
    </source>
</evidence>
<evidence type="ECO:0000256" key="8">
    <source>
        <dbReference type="SAM" id="Phobius"/>
    </source>
</evidence>
<dbReference type="PANTHER" id="PTHR34975">
    <property type="entry name" value="SPORE GERMINATION PROTEIN A2"/>
    <property type="match status" value="1"/>
</dbReference>
<feature type="transmembrane region" description="Helical" evidence="8">
    <location>
        <begin position="301"/>
        <end position="320"/>
    </location>
</feature>
<keyword evidence="6 8" id="KW-1133">Transmembrane helix</keyword>
<keyword evidence="3" id="KW-0813">Transport</keyword>
<evidence type="ECO:0000313" key="10">
    <source>
        <dbReference type="Proteomes" id="UP001300012"/>
    </source>
</evidence>
<protein>
    <submittedName>
        <fullName evidence="9">Endospore germination permease</fullName>
    </submittedName>
</protein>
<feature type="transmembrane region" description="Helical" evidence="8">
    <location>
        <begin position="215"/>
        <end position="241"/>
    </location>
</feature>
<feature type="transmembrane region" description="Helical" evidence="8">
    <location>
        <begin position="37"/>
        <end position="56"/>
    </location>
</feature>
<keyword evidence="4" id="KW-0309">Germination</keyword>
<dbReference type="PANTHER" id="PTHR34975:SF2">
    <property type="entry name" value="SPORE GERMINATION PROTEIN A2"/>
    <property type="match status" value="1"/>
</dbReference>
<proteinExistence type="inferred from homology"/>
<accession>A0ABT1YKL3</accession>
<dbReference type="NCBIfam" id="TIGR00912">
    <property type="entry name" value="2A0309"/>
    <property type="match status" value="1"/>
</dbReference>